<proteinExistence type="predicted"/>
<reference evidence="6" key="1">
    <citation type="submission" date="2024-07" db="EMBL/GenBank/DDBJ databases">
        <authorList>
            <person name="Li X.-J."/>
            <person name="Wang X."/>
        </authorList>
    </citation>
    <scope>NUCLEOTIDE SEQUENCE</scope>
    <source>
        <strain evidence="6">HSP-334</strain>
    </source>
</reference>
<dbReference type="RefSeq" id="WP_369711794.1">
    <property type="nucleotide sequence ID" value="NZ_CP165644.1"/>
</dbReference>
<feature type="transmembrane region" description="Helical" evidence="5">
    <location>
        <begin position="20"/>
        <end position="42"/>
    </location>
</feature>
<dbReference type="InterPro" id="IPR019109">
    <property type="entry name" value="MamF_MmsF"/>
</dbReference>
<keyword evidence="4 5" id="KW-0472">Membrane</keyword>
<keyword evidence="2 5" id="KW-0812">Transmembrane</keyword>
<dbReference type="KEGG" id="lrug:AB8B22_04350"/>
<feature type="transmembrane region" description="Helical" evidence="5">
    <location>
        <begin position="79"/>
        <end position="100"/>
    </location>
</feature>
<gene>
    <name evidence="6" type="ORF">AB8B22_04350</name>
</gene>
<evidence type="ECO:0000256" key="2">
    <source>
        <dbReference type="ARBA" id="ARBA00022692"/>
    </source>
</evidence>
<dbReference type="EMBL" id="CP165644">
    <property type="protein sequence ID" value="XDU67652.1"/>
    <property type="molecule type" value="Genomic_DNA"/>
</dbReference>
<comment type="subcellular location">
    <subcellularLocation>
        <location evidence="1">Membrane</location>
        <topology evidence="1">Multi-pass membrane protein</topology>
    </subcellularLocation>
</comment>
<organism evidence="6">
    <name type="scientific">Leptotrichia rugosa</name>
    <dbReference type="NCBI Taxonomy" id="3239302"/>
    <lineage>
        <taxon>Bacteria</taxon>
        <taxon>Fusobacteriati</taxon>
        <taxon>Fusobacteriota</taxon>
        <taxon>Fusobacteriia</taxon>
        <taxon>Fusobacteriales</taxon>
        <taxon>Leptotrichiaceae</taxon>
        <taxon>Leptotrichia</taxon>
    </lineage>
</organism>
<evidence type="ECO:0000256" key="1">
    <source>
        <dbReference type="ARBA" id="ARBA00004141"/>
    </source>
</evidence>
<evidence type="ECO:0000256" key="4">
    <source>
        <dbReference type="ARBA" id="ARBA00023136"/>
    </source>
</evidence>
<accession>A0AB39VK51</accession>
<dbReference type="AlphaFoldDB" id="A0AB39VK51"/>
<sequence>MDLDIKNQRSIAGLRANAVAFLTNLSTFVGVGLIFSLIVLILEPENEFVRKYSKQTLSLNVIIIVALPLNIIMKIGSALFFIIVAIILILQAVAAVFSILGKEFEIPKIDEISDLLFVD</sequence>
<evidence type="ECO:0000313" key="6">
    <source>
        <dbReference type="EMBL" id="XDU67652.1"/>
    </source>
</evidence>
<feature type="transmembrane region" description="Helical" evidence="5">
    <location>
        <begin position="54"/>
        <end position="73"/>
    </location>
</feature>
<keyword evidence="3 5" id="KW-1133">Transmembrane helix</keyword>
<name>A0AB39VK51_9FUSO</name>
<evidence type="ECO:0000256" key="5">
    <source>
        <dbReference type="SAM" id="Phobius"/>
    </source>
</evidence>
<protein>
    <submittedName>
        <fullName evidence="6">DUF4870 domain-containing protein</fullName>
    </submittedName>
</protein>
<evidence type="ECO:0000256" key="3">
    <source>
        <dbReference type="ARBA" id="ARBA00022989"/>
    </source>
</evidence>
<dbReference type="Pfam" id="PF09685">
    <property type="entry name" value="MamF_MmsF"/>
    <property type="match status" value="1"/>
</dbReference>